<evidence type="ECO:0000313" key="2">
    <source>
        <dbReference type="EMBL" id="RFU36701.1"/>
    </source>
</evidence>
<comment type="caution">
    <text evidence="2">The sequence shown here is derived from an EMBL/GenBank/DDBJ whole genome shotgun (WGS) entry which is preliminary data.</text>
</comment>
<dbReference type="InterPro" id="IPR007278">
    <property type="entry name" value="DUF397"/>
</dbReference>
<protein>
    <submittedName>
        <fullName evidence="2">DUF397 domain-containing protein</fullName>
    </submittedName>
</protein>
<evidence type="ECO:0000259" key="1">
    <source>
        <dbReference type="Pfam" id="PF04149"/>
    </source>
</evidence>
<accession>A0A372J9M0</accession>
<dbReference type="AlphaFoldDB" id="A0A372J9M0"/>
<sequence>MNPVELSWRKSTHSQGGGSDCVEVAASGTHLFARDSKDATGSVLSFGPDAWRAFTETLKRGDLDL</sequence>
<gene>
    <name evidence="2" type="ORF">DZF91_36725</name>
</gene>
<keyword evidence="3" id="KW-1185">Reference proteome</keyword>
<name>A0A372J9M0_9ACTN</name>
<reference evidence="2 3" key="1">
    <citation type="submission" date="2018-08" db="EMBL/GenBank/DDBJ databases">
        <title>Actinomadura jelena sp. nov., a novel Actinomycete isolated from soil in Chad.</title>
        <authorList>
            <person name="Shi L."/>
        </authorList>
    </citation>
    <scope>NUCLEOTIDE SEQUENCE [LARGE SCALE GENOMIC DNA]</scope>
    <source>
        <strain evidence="2 3">NEAU-G17</strain>
    </source>
</reference>
<proteinExistence type="predicted"/>
<dbReference type="OrthoDB" id="3696951at2"/>
<dbReference type="RefSeq" id="WP_117361633.1">
    <property type="nucleotide sequence ID" value="NZ_QURH01001038.1"/>
</dbReference>
<organism evidence="2 3">
    <name type="scientific">Actinomadura logoneensis</name>
    <dbReference type="NCBI Taxonomy" id="2293572"/>
    <lineage>
        <taxon>Bacteria</taxon>
        <taxon>Bacillati</taxon>
        <taxon>Actinomycetota</taxon>
        <taxon>Actinomycetes</taxon>
        <taxon>Streptosporangiales</taxon>
        <taxon>Thermomonosporaceae</taxon>
        <taxon>Actinomadura</taxon>
    </lineage>
</organism>
<feature type="domain" description="DUF397" evidence="1">
    <location>
        <begin position="7"/>
        <end position="59"/>
    </location>
</feature>
<dbReference type="EMBL" id="QURH01001038">
    <property type="protein sequence ID" value="RFU36701.1"/>
    <property type="molecule type" value="Genomic_DNA"/>
</dbReference>
<evidence type="ECO:0000313" key="3">
    <source>
        <dbReference type="Proteomes" id="UP000261811"/>
    </source>
</evidence>
<dbReference type="Pfam" id="PF04149">
    <property type="entry name" value="DUF397"/>
    <property type="match status" value="1"/>
</dbReference>
<dbReference type="Proteomes" id="UP000261811">
    <property type="component" value="Unassembled WGS sequence"/>
</dbReference>